<dbReference type="Pfam" id="PF20167">
    <property type="entry name" value="Transposase_32"/>
    <property type="match status" value="1"/>
</dbReference>
<gene>
    <name evidence="2" type="ORF">H6P81_010279</name>
</gene>
<evidence type="ECO:0000313" key="2">
    <source>
        <dbReference type="EMBL" id="KAG9450314.1"/>
    </source>
</evidence>
<reference evidence="2 3" key="1">
    <citation type="submission" date="2021-07" db="EMBL/GenBank/DDBJ databases">
        <title>The Aristolochia fimbriata genome: insights into angiosperm evolution, floral development and chemical biosynthesis.</title>
        <authorList>
            <person name="Jiao Y."/>
        </authorList>
    </citation>
    <scope>NUCLEOTIDE SEQUENCE [LARGE SCALE GENOMIC DNA]</scope>
    <source>
        <strain evidence="2">IBCAS-2021</strain>
        <tissue evidence="2">Leaf</tissue>
    </source>
</reference>
<dbReference type="Pfam" id="PF07727">
    <property type="entry name" value="RVT_2"/>
    <property type="match status" value="2"/>
</dbReference>
<dbReference type="PANTHER" id="PTHR11439">
    <property type="entry name" value="GAG-POL-RELATED RETROTRANSPOSON"/>
    <property type="match status" value="1"/>
</dbReference>
<dbReference type="GO" id="GO:0015074">
    <property type="term" value="P:DNA integration"/>
    <property type="evidence" value="ECO:0007669"/>
    <property type="project" value="InterPro"/>
</dbReference>
<dbReference type="EMBL" id="JAINDJ010000004">
    <property type="protein sequence ID" value="KAG9450314.1"/>
    <property type="molecule type" value="Genomic_DNA"/>
</dbReference>
<dbReference type="InterPro" id="IPR001584">
    <property type="entry name" value="Integrase_cat-core"/>
</dbReference>
<protein>
    <recommendedName>
        <fullName evidence="1">Integrase catalytic domain-containing protein</fullName>
    </recommendedName>
</protein>
<name>A0AAV7EP45_ARIFI</name>
<dbReference type="SUPFAM" id="SSF56672">
    <property type="entry name" value="DNA/RNA polymerases"/>
    <property type="match status" value="2"/>
</dbReference>
<dbReference type="Proteomes" id="UP000825729">
    <property type="component" value="Unassembled WGS sequence"/>
</dbReference>
<dbReference type="Gene3D" id="3.30.420.10">
    <property type="entry name" value="Ribonuclease H-like superfamily/Ribonuclease H"/>
    <property type="match status" value="1"/>
</dbReference>
<organism evidence="2 3">
    <name type="scientific">Aristolochia fimbriata</name>
    <name type="common">White veined hardy Dutchman's pipe vine</name>
    <dbReference type="NCBI Taxonomy" id="158543"/>
    <lineage>
        <taxon>Eukaryota</taxon>
        <taxon>Viridiplantae</taxon>
        <taxon>Streptophyta</taxon>
        <taxon>Embryophyta</taxon>
        <taxon>Tracheophyta</taxon>
        <taxon>Spermatophyta</taxon>
        <taxon>Magnoliopsida</taxon>
        <taxon>Magnoliidae</taxon>
        <taxon>Piperales</taxon>
        <taxon>Aristolochiaceae</taxon>
        <taxon>Aristolochia</taxon>
    </lineage>
</organism>
<feature type="domain" description="Integrase catalytic" evidence="1">
    <location>
        <begin position="1"/>
        <end position="109"/>
    </location>
</feature>
<dbReference type="InterPro" id="IPR043502">
    <property type="entry name" value="DNA/RNA_pol_sf"/>
</dbReference>
<dbReference type="PROSITE" id="PS50994">
    <property type="entry name" value="INTEGRASE"/>
    <property type="match status" value="1"/>
</dbReference>
<dbReference type="InterPro" id="IPR013103">
    <property type="entry name" value="RVT_2"/>
</dbReference>
<dbReference type="InterPro" id="IPR046796">
    <property type="entry name" value="Transposase_32_dom"/>
</dbReference>
<dbReference type="SUPFAM" id="SSF53098">
    <property type="entry name" value="Ribonuclease H-like"/>
    <property type="match status" value="1"/>
</dbReference>
<evidence type="ECO:0000259" key="1">
    <source>
        <dbReference type="PROSITE" id="PS50994"/>
    </source>
</evidence>
<comment type="caution">
    <text evidence="2">The sequence shown here is derived from an EMBL/GenBank/DDBJ whole genome shotgun (WGS) entry which is preliminary data.</text>
</comment>
<dbReference type="Pfam" id="PF25597">
    <property type="entry name" value="SH3_retrovirus"/>
    <property type="match status" value="1"/>
</dbReference>
<evidence type="ECO:0000313" key="3">
    <source>
        <dbReference type="Proteomes" id="UP000825729"/>
    </source>
</evidence>
<dbReference type="InterPro" id="IPR036397">
    <property type="entry name" value="RNaseH_sf"/>
</dbReference>
<dbReference type="GO" id="GO:0003676">
    <property type="term" value="F:nucleic acid binding"/>
    <property type="evidence" value="ECO:0007669"/>
    <property type="project" value="InterPro"/>
</dbReference>
<proteinExistence type="predicted"/>
<dbReference type="PANTHER" id="PTHR11439:SF486">
    <property type="entry name" value="RLK (RECEPTOR-LIKE KINASE) PROTEIN, PUTATIVE-RELATED"/>
    <property type="match status" value="1"/>
</dbReference>
<dbReference type="CDD" id="cd09272">
    <property type="entry name" value="RNase_HI_RT_Ty1"/>
    <property type="match status" value="2"/>
</dbReference>
<dbReference type="InterPro" id="IPR057670">
    <property type="entry name" value="SH3_retrovirus"/>
</dbReference>
<accession>A0AAV7EP45</accession>
<dbReference type="InterPro" id="IPR012337">
    <property type="entry name" value="RNaseH-like_sf"/>
</dbReference>
<sequence length="1662" mass="188986">MSEKQTIIGKIVRIRSDHGREFENLEFAQFCNDQGITHEFSAPKTPQQNGVVEHKNRTLQEMARTMIHAKNLPHKLWAEAVHTACHIVNRVYLRAKTQTTSYELWKGRSPRIHYFREFGAPCYVLRDREYLSKFDSRSTEGIFVGYSRNSHAYRVYFKQANIVIESVNVRIDDQEGWLVNDDDVSLDSMESVSEGSGASVSETDGIQTRGKRPNFLEMVQFVCYTSALEPKKVEEALKDEYWIKAMQEELDQFERNEVWMLVPRPDNANIIGTKWIFKNKTDESGNITRNKTRLVAQGYTQVEGVDFDETFAPVARLESIRLLLSVASVMHVKLHQMDVKSAFLNGYLSEEVYVEQPKGFSDPKYLDHVYRLAKALYGLKQAPRAWYERLSKFLCSTGFIRGGVDKTLFIKKKEQDLTIAQIYVDDIIFGSTSEHGVKRFVRDMQGEFEMSMMGELAYFLGFQVKQKEDGIFISQEKYAKNLVKKFDLEESKAMRTPMSTTAYVTKDEEGIPTNTSMYRSMLGSLLYLTASRPDISYNVGVCARYQSSPKESHVKLARRILRYVKGTINWGLWFSRDSNTLLAGYSDADWAENVDDRKSTSGGCFYLGNNLVSWYSKKQNSISLSTAEAEYIAAGSCCAQLIWMRQMLADYGISSGALIVYCDNTSAINISKNPVQHSRTKHIDIRHHFIRDLVEDGKVVLNHISTDKQLADIFTKSVDVKRFEYLRGALGLSFELGMSNLVPRTVMDSSLQVLRVEPECESAQVELCVGRSVHQSGSSEALNVVDYYDSMENPRGLDSNDRVCDNSTLKEMVNEIVSTRHSTVRLSVSQPREKSVAERISAESEDDEDVPLRFTRRRSQFVINHGESTIVFGEIKSRLRESTIWSSKPGMTSCEPPIQIDEDDEARIDEQIGTGTRSKKRKLVKQMDGSTVLRTSRHGMSEDTVCVTSNDPGDGSSSQPTQSRVSVLPTVVPYSEVFVTKDAKKKYSMLVKKKFHGELSIAAKEFKSVLPLLEKLHLKGTISNFMPYSEEVVLEFYSNLDKPMKRCRNFIYVRGHWYLFDSNIISEYLHLPIYAEEREEEEDAVMLQELTSGKLCGWSYSYSIPASSLTLKYAALHKIAVWNWLPSTHRGSLSKRLADFVYRVGTEQNFNVRARIFEHILRVPKSGEQGRIVFPSLIFGILEKQRYFGLSEAMLTKNADMIQNKPSTMPKSRRATTSDDATTALHHDVSQLCENVSVYIADTLPAIPTDRVCIPTFVVSGVSNVLPVPDAVPVTGSPVLVEPASSDLVGLKLLPEFTSLGEGSSCFAPPPWPWSPTVPLDDKVMDFFRKRGDIAQKEVVQYETFARLKRHELYVDDMLIAAKEMEQNNQLKTQLRGEFEMKDLGAAKRILGMEIERDRKGRRLYLSQKKYIEKVLEKFSMKNAKPVSTPLTAHFRLSSGLSPQNEKEKGYMLHVPYTSAVGCLIYAMVCTRPDISHVVSVVSRFMSNPGREHWQAVKWILRYLRGTSSTCLEFKKNNFRLVGYVDSDYAGDLDRRRSLTGYVFTLVDCAISWKATLQHVVVLSTTEAEYMAVSEAVKEVIWLQGLYRELSSNNEVTVVFCDSQSVIHLTNDQMHHEHTKHFDVRFYFIRDTIAQGTVMVKKIGTKDNPADMLTKSLPAAWT</sequence>
<keyword evidence="3" id="KW-1185">Reference proteome</keyword>